<comment type="caution">
    <text evidence="2">The sequence shown here is derived from an EMBL/GenBank/DDBJ whole genome shotgun (WGS) entry which is preliminary data.</text>
</comment>
<dbReference type="RefSeq" id="WP_062453317.1">
    <property type="nucleotide sequence ID" value="NZ_JACHBU010000004.1"/>
</dbReference>
<dbReference type="EMBL" id="JACHBU010000004">
    <property type="protein sequence ID" value="MBB6509234.1"/>
    <property type="molecule type" value="Genomic_DNA"/>
</dbReference>
<keyword evidence="3" id="KW-1185">Reference proteome</keyword>
<protein>
    <submittedName>
        <fullName evidence="2">Putative RNA-binding Zn ribbon-like protein</fullName>
    </submittedName>
</protein>
<dbReference type="Proteomes" id="UP000585437">
    <property type="component" value="Unassembled WGS sequence"/>
</dbReference>
<accession>A0A7X0JKC8</accession>
<evidence type="ECO:0000259" key="1">
    <source>
        <dbReference type="Pfam" id="PF11706"/>
    </source>
</evidence>
<dbReference type="InterPro" id="IPR010852">
    <property type="entry name" value="ABATE"/>
</dbReference>
<dbReference type="AlphaFoldDB" id="A0A7X0JKC8"/>
<dbReference type="Gene3D" id="1.10.3300.10">
    <property type="entry name" value="Jann2411-like domain"/>
    <property type="match status" value="1"/>
</dbReference>
<name>A0A7X0JKC8_9HYPH</name>
<dbReference type="Pfam" id="PF11706">
    <property type="entry name" value="zf-CGNR"/>
    <property type="match status" value="1"/>
</dbReference>
<dbReference type="PANTHER" id="PTHR35525">
    <property type="entry name" value="BLL6575 PROTEIN"/>
    <property type="match status" value="1"/>
</dbReference>
<feature type="domain" description="Zinc finger CGNR" evidence="1">
    <location>
        <begin position="135"/>
        <end position="175"/>
    </location>
</feature>
<dbReference type="SUPFAM" id="SSF160904">
    <property type="entry name" value="Jann2411-like"/>
    <property type="match status" value="1"/>
</dbReference>
<gene>
    <name evidence="2" type="ORF">F4695_002591</name>
</gene>
<evidence type="ECO:0000313" key="3">
    <source>
        <dbReference type="Proteomes" id="UP000585437"/>
    </source>
</evidence>
<dbReference type="PANTHER" id="PTHR35525:SF3">
    <property type="entry name" value="BLL6575 PROTEIN"/>
    <property type="match status" value="1"/>
</dbReference>
<evidence type="ECO:0000313" key="2">
    <source>
        <dbReference type="EMBL" id="MBB6509234.1"/>
    </source>
</evidence>
<dbReference type="Pfam" id="PF07336">
    <property type="entry name" value="ABATE"/>
    <property type="match status" value="1"/>
</dbReference>
<organism evidence="2 3">
    <name type="scientific">Rhizobium soli</name>
    <dbReference type="NCBI Taxonomy" id="424798"/>
    <lineage>
        <taxon>Bacteria</taxon>
        <taxon>Pseudomonadati</taxon>
        <taxon>Pseudomonadota</taxon>
        <taxon>Alphaproteobacteria</taxon>
        <taxon>Hyphomicrobiales</taxon>
        <taxon>Rhizobiaceae</taxon>
        <taxon>Rhizobium/Agrobacterium group</taxon>
        <taxon>Rhizobium</taxon>
    </lineage>
</organism>
<sequence>MDFTWTPHRFVGGALALDVANSVILRIDPSRRIDRFASPQQMDAFPEAAGEFSAERALFGEVTPVAAERRADFLVLREAIDRYFRARADGEDDPHKLADLLGATAVALRGTGTGSLEAATARSALRLLGDDQISRLKTCGNCGWLFIDRSRNRSRSWCDMTVCGNRVKANRHYRRSRDGGPSAGDAT</sequence>
<dbReference type="InterPro" id="IPR021005">
    <property type="entry name" value="Znf_CGNR"/>
</dbReference>
<proteinExistence type="predicted"/>
<reference evidence="2 3" key="1">
    <citation type="submission" date="2020-08" db="EMBL/GenBank/DDBJ databases">
        <title>The Agave Microbiome: Exploring the role of microbial communities in plant adaptations to desert environments.</title>
        <authorList>
            <person name="Partida-Martinez L.P."/>
        </authorList>
    </citation>
    <scope>NUCLEOTIDE SEQUENCE [LARGE SCALE GENOMIC DNA]</scope>
    <source>
        <strain evidence="2 3">AS3.12</strain>
    </source>
</reference>
<dbReference type="InterPro" id="IPR023286">
    <property type="entry name" value="ABATE_dom_sf"/>
</dbReference>